<dbReference type="InterPro" id="IPR027417">
    <property type="entry name" value="P-loop_NTPase"/>
</dbReference>
<accession>A0A1H3NE62</accession>
<keyword evidence="1" id="KW-0813">Transport</keyword>
<keyword evidence="5 9" id="KW-0067">ATP-binding</keyword>
<dbReference type="AlphaFoldDB" id="A0A1H3NE62"/>
<evidence type="ECO:0000256" key="3">
    <source>
        <dbReference type="ARBA" id="ARBA00022597"/>
    </source>
</evidence>
<evidence type="ECO:0000256" key="6">
    <source>
        <dbReference type="ARBA" id="ARBA00022967"/>
    </source>
</evidence>
<name>A0A1H3NE62_9PSEU</name>
<dbReference type="SMART" id="SM00382">
    <property type="entry name" value="AAA"/>
    <property type="match status" value="2"/>
</dbReference>
<evidence type="ECO:0000256" key="5">
    <source>
        <dbReference type="ARBA" id="ARBA00022840"/>
    </source>
</evidence>
<dbReference type="InterPro" id="IPR003593">
    <property type="entry name" value="AAA+_ATPase"/>
</dbReference>
<dbReference type="OrthoDB" id="7757085at2"/>
<protein>
    <submittedName>
        <fullName evidence="9">L-arabinose transport system ATP-binding protein</fullName>
    </submittedName>
</protein>
<dbReference type="PANTHER" id="PTHR43790:SF3">
    <property type="entry name" value="D-ALLOSE IMPORT ATP-BINDING PROTEIN ALSA-RELATED"/>
    <property type="match status" value="1"/>
</dbReference>
<dbReference type="CDD" id="cd03215">
    <property type="entry name" value="ABC_Carb_Monos_II"/>
    <property type="match status" value="1"/>
</dbReference>
<keyword evidence="7" id="KW-0472">Membrane</keyword>
<dbReference type="RefSeq" id="WP_091294718.1">
    <property type="nucleotide sequence ID" value="NZ_FNON01000007.1"/>
</dbReference>
<dbReference type="EMBL" id="FNON01000007">
    <property type="protein sequence ID" value="SDY87176.1"/>
    <property type="molecule type" value="Genomic_DNA"/>
</dbReference>
<evidence type="ECO:0000256" key="1">
    <source>
        <dbReference type="ARBA" id="ARBA00022448"/>
    </source>
</evidence>
<dbReference type="CDD" id="cd03216">
    <property type="entry name" value="ABC_Carb_Monos_I"/>
    <property type="match status" value="1"/>
</dbReference>
<feature type="domain" description="ABC transporter" evidence="8">
    <location>
        <begin position="9"/>
        <end position="248"/>
    </location>
</feature>
<organism evidence="9 10">
    <name type="scientific">Amycolatopsis xylanica</name>
    <dbReference type="NCBI Taxonomy" id="589385"/>
    <lineage>
        <taxon>Bacteria</taxon>
        <taxon>Bacillati</taxon>
        <taxon>Actinomycetota</taxon>
        <taxon>Actinomycetes</taxon>
        <taxon>Pseudonocardiales</taxon>
        <taxon>Pseudonocardiaceae</taxon>
        <taxon>Amycolatopsis</taxon>
    </lineage>
</organism>
<dbReference type="Pfam" id="PF00005">
    <property type="entry name" value="ABC_tran"/>
    <property type="match status" value="2"/>
</dbReference>
<dbReference type="PROSITE" id="PS50893">
    <property type="entry name" value="ABC_TRANSPORTER_2"/>
    <property type="match status" value="2"/>
</dbReference>
<keyword evidence="10" id="KW-1185">Reference proteome</keyword>
<evidence type="ECO:0000313" key="10">
    <source>
        <dbReference type="Proteomes" id="UP000199515"/>
    </source>
</evidence>
<dbReference type="SUPFAM" id="SSF52540">
    <property type="entry name" value="P-loop containing nucleoside triphosphate hydrolases"/>
    <property type="match status" value="2"/>
</dbReference>
<keyword evidence="6" id="KW-1278">Translocase</keyword>
<keyword evidence="2" id="KW-1003">Cell membrane</keyword>
<dbReference type="GO" id="GO:0005524">
    <property type="term" value="F:ATP binding"/>
    <property type="evidence" value="ECO:0007669"/>
    <property type="project" value="UniProtKB-KW"/>
</dbReference>
<evidence type="ECO:0000256" key="2">
    <source>
        <dbReference type="ARBA" id="ARBA00022475"/>
    </source>
</evidence>
<proteinExistence type="predicted"/>
<feature type="domain" description="ABC transporter" evidence="8">
    <location>
        <begin position="258"/>
        <end position="501"/>
    </location>
</feature>
<dbReference type="Proteomes" id="UP000199515">
    <property type="component" value="Unassembled WGS sequence"/>
</dbReference>
<evidence type="ECO:0000259" key="8">
    <source>
        <dbReference type="PROSITE" id="PS50893"/>
    </source>
</evidence>
<gene>
    <name evidence="9" type="ORF">SAMN05421504_107254</name>
</gene>
<dbReference type="Gene3D" id="3.40.50.300">
    <property type="entry name" value="P-loop containing nucleotide triphosphate hydrolases"/>
    <property type="match status" value="2"/>
</dbReference>
<dbReference type="InterPro" id="IPR003439">
    <property type="entry name" value="ABC_transporter-like_ATP-bd"/>
</dbReference>
<evidence type="ECO:0000256" key="4">
    <source>
        <dbReference type="ARBA" id="ARBA00022741"/>
    </source>
</evidence>
<dbReference type="PANTHER" id="PTHR43790">
    <property type="entry name" value="CARBOHYDRATE TRANSPORT ATP-BINDING PROTEIN MG119-RELATED"/>
    <property type="match status" value="1"/>
</dbReference>
<dbReference type="GO" id="GO:0016887">
    <property type="term" value="F:ATP hydrolysis activity"/>
    <property type="evidence" value="ECO:0007669"/>
    <property type="project" value="InterPro"/>
</dbReference>
<dbReference type="STRING" id="589385.SAMN05421504_107254"/>
<evidence type="ECO:0000256" key="7">
    <source>
        <dbReference type="ARBA" id="ARBA00023136"/>
    </source>
</evidence>
<reference evidence="9 10" key="1">
    <citation type="submission" date="2016-10" db="EMBL/GenBank/DDBJ databases">
        <authorList>
            <person name="de Groot N.N."/>
        </authorList>
    </citation>
    <scope>NUCLEOTIDE SEQUENCE [LARGE SCALE GENOMIC DNA]</scope>
    <source>
        <strain evidence="9 10">CPCC 202699</strain>
    </source>
</reference>
<sequence length="507" mass="55032">MSAPPPVALRAEGISKRFAAVAALSDVSLDFRPGEVLALMGENGAGKSTLLRVLSGDHAPTEGHLEINGERVAFDTPRAAMAAGVRVIYQEPEIIPHVSVAENVFVGELPARGRVFNRRALTQATEEALERYGFAGVLDPATLGSKLSPAQRQLVEILRVLVAVTPPKVIAFDEPTSSLSEHEVEALFRLIRRLRDDGVAVVYVSHRMNEIFQLADRIAVLRDGRLIGAREASATDENELIRMMIGRDLSELVRRSGSDTGDVMLKLSNVSTDDVQDISFEVRTGEVVCLAGLVGAGRSELAKAIVGDYPVRSGTVELDGKPLRAKNPGDAVKAGIGFAPEERKADALLMQRSVRDNVSIAVLDRIRRFRVVKRAKERALVDEYVRELRVRTPSMEQEVRKLSGGNQQKTVLARWLARHPKLLILDEPTRGVDVGAKAEIYRIIDGLARDGMALLVISSDLPEVLGLADRIVVMRGGRVAGEIARSEATEEAVLTLAIPATEAEVTP</sequence>
<dbReference type="InterPro" id="IPR050107">
    <property type="entry name" value="ABC_carbohydrate_import_ATPase"/>
</dbReference>
<keyword evidence="3" id="KW-0762">Sugar transport</keyword>
<evidence type="ECO:0000313" key="9">
    <source>
        <dbReference type="EMBL" id="SDY87176.1"/>
    </source>
</evidence>
<keyword evidence="4" id="KW-0547">Nucleotide-binding</keyword>